<feature type="compositionally biased region" description="Basic and acidic residues" evidence="1">
    <location>
        <begin position="269"/>
        <end position="278"/>
    </location>
</feature>
<feature type="compositionally biased region" description="Polar residues" evidence="1">
    <location>
        <begin position="98"/>
        <end position="119"/>
    </location>
</feature>
<dbReference type="Proteomes" id="UP000242432">
    <property type="component" value="Unassembled WGS sequence"/>
</dbReference>
<dbReference type="EMBL" id="FUXX01000025">
    <property type="protein sequence ID" value="SKA64370.1"/>
    <property type="molecule type" value="Genomic_DNA"/>
</dbReference>
<feature type="compositionally biased region" description="Polar residues" evidence="1">
    <location>
        <begin position="254"/>
        <end position="268"/>
    </location>
</feature>
<feature type="transmembrane region" description="Helical" evidence="2">
    <location>
        <begin position="481"/>
        <end position="499"/>
    </location>
</feature>
<feature type="compositionally biased region" description="Basic and acidic residues" evidence="1">
    <location>
        <begin position="168"/>
        <end position="194"/>
    </location>
</feature>
<feature type="compositionally biased region" description="Low complexity" evidence="1">
    <location>
        <begin position="77"/>
        <end position="92"/>
    </location>
</feature>
<feature type="transmembrane region" description="Helical" evidence="2">
    <location>
        <begin position="608"/>
        <end position="628"/>
    </location>
</feature>
<feature type="transmembrane region" description="Helical" evidence="2">
    <location>
        <begin position="520"/>
        <end position="541"/>
    </location>
</feature>
<sequence length="671" mass="74115">MGFSLFTRDKSSDSSEAKAKASLFTKIRSNIKTNRGNGRQNKSVSHNFRNNEPSFGTSSFSAYQNNTPVNSPDGSINNLNNSLNNGQFNSDNPLTGFMNGSNNQGLDSVNGSSYNQADSKQNKVDNYDDISNNYYKYKSDESYLNEEGRNKDHLYIAPGEPLVKKKKTPEEIKAEENAKLFDNKATGDDNRDLNKAPLFATQNTIIRTSDDKDESEVLSALENTDKSAETEEDSPYIAPGAPLNRKANKRDVADSTTDSNQDSLNTVLSRKDTKKAQVSDDSDSIYITPGARPKVFDKKDDEGPIYITPGAEGDRLNAQRKKQQELAQENKATLNESAAQKIAESNLQEKLNSIDDLPRFKETADYEQKNIQKTLNKSIFANVKDTSVNTETANGFTFNKTEDAALLNGADNRNISGGVYFFLFIRQLFASFFNYTNLGVVFARSALQWIGPSKPGFMPIPYFGIGFICSLFALILEDYTNPLLCAQLVLVVYLLLVGCDGFRGIGKLLSEFSQRKSDTYVKAVIVIITAAIFTACFEYYISVLKPDLSFCFGFGVVVMLSALCATSINYGENDDPVSSYGSLGLTGLLMSLVFCVAVTFMIVEWQIALSMIGICAFTRLVLGQYIYAKGINASIEVVCSVQLITMILLMLDLLFATQSFNFIAESLLRVL</sequence>
<feature type="compositionally biased region" description="Basic and acidic residues" evidence="1">
    <location>
        <begin position="7"/>
        <end position="19"/>
    </location>
</feature>
<protein>
    <submittedName>
        <fullName evidence="3">Cobalamin-5'-phosphate synthase</fullName>
    </submittedName>
</protein>
<evidence type="ECO:0000256" key="1">
    <source>
        <dbReference type="SAM" id="MobiDB-lite"/>
    </source>
</evidence>
<evidence type="ECO:0000313" key="3">
    <source>
        <dbReference type="EMBL" id="SKA64370.1"/>
    </source>
</evidence>
<feature type="transmembrane region" description="Helical" evidence="2">
    <location>
        <begin position="580"/>
        <end position="602"/>
    </location>
</feature>
<proteinExistence type="predicted"/>
<keyword evidence="2" id="KW-0472">Membrane</keyword>
<keyword evidence="4" id="KW-1185">Reference proteome</keyword>
<evidence type="ECO:0000313" key="4">
    <source>
        <dbReference type="Proteomes" id="UP000242432"/>
    </source>
</evidence>
<gene>
    <name evidence="3" type="ORF">SAMN02745213_01529</name>
</gene>
<keyword evidence="2" id="KW-1133">Transmembrane helix</keyword>
<feature type="region of interest" description="Disordered" evidence="1">
    <location>
        <begin position="167"/>
        <end position="195"/>
    </location>
</feature>
<feature type="transmembrane region" description="Helical" evidence="2">
    <location>
        <begin position="635"/>
        <end position="656"/>
    </location>
</feature>
<name>A0A1T4VHC8_9GAMM</name>
<feature type="compositionally biased region" description="Polar residues" evidence="1">
    <location>
        <begin position="27"/>
        <end position="76"/>
    </location>
</feature>
<feature type="region of interest" description="Disordered" evidence="1">
    <location>
        <begin position="210"/>
        <end position="301"/>
    </location>
</feature>
<accession>A0A1T4VHC8</accession>
<reference evidence="4" key="1">
    <citation type="submission" date="2017-02" db="EMBL/GenBank/DDBJ databases">
        <authorList>
            <person name="Varghese N."/>
            <person name="Submissions S."/>
        </authorList>
    </citation>
    <scope>NUCLEOTIDE SEQUENCE [LARGE SCALE GENOMIC DNA]</scope>
    <source>
        <strain evidence="4">DSM 3072</strain>
    </source>
</reference>
<feature type="transmembrane region" description="Helical" evidence="2">
    <location>
        <begin position="455"/>
        <end position="475"/>
    </location>
</feature>
<evidence type="ECO:0000256" key="2">
    <source>
        <dbReference type="SAM" id="Phobius"/>
    </source>
</evidence>
<organism evidence="3 4">
    <name type="scientific">Succinivibrio dextrinosolvens DSM 3072</name>
    <dbReference type="NCBI Taxonomy" id="1123324"/>
    <lineage>
        <taxon>Bacteria</taxon>
        <taxon>Pseudomonadati</taxon>
        <taxon>Pseudomonadota</taxon>
        <taxon>Gammaproteobacteria</taxon>
        <taxon>Aeromonadales</taxon>
        <taxon>Succinivibrionaceae</taxon>
        <taxon>Succinivibrio</taxon>
    </lineage>
</organism>
<dbReference type="AlphaFoldDB" id="A0A1T4VHC8"/>
<feature type="transmembrane region" description="Helical" evidence="2">
    <location>
        <begin position="547"/>
        <end position="568"/>
    </location>
</feature>
<dbReference type="RefSeq" id="WP_078928958.1">
    <property type="nucleotide sequence ID" value="NZ_FUXX01000025.1"/>
</dbReference>
<keyword evidence="2" id="KW-0812">Transmembrane</keyword>
<feature type="region of interest" description="Disordered" evidence="1">
    <location>
        <begin position="1"/>
        <end position="126"/>
    </location>
</feature>